<feature type="signal peptide" evidence="3">
    <location>
        <begin position="1"/>
        <end position="24"/>
    </location>
</feature>
<dbReference type="InterPro" id="IPR026444">
    <property type="entry name" value="Secre_tail"/>
</dbReference>
<feature type="chain" id="PRO_5047419649" evidence="3">
    <location>
        <begin position="25"/>
        <end position="516"/>
    </location>
</feature>
<gene>
    <name evidence="6" type="ORF">ACFFVF_10925</name>
</gene>
<evidence type="ECO:0000259" key="4">
    <source>
        <dbReference type="Pfam" id="PF18962"/>
    </source>
</evidence>
<feature type="domain" description="BD-FAE-like" evidence="5">
    <location>
        <begin position="79"/>
        <end position="278"/>
    </location>
</feature>
<comment type="caution">
    <text evidence="6">The sequence shown here is derived from an EMBL/GenBank/DDBJ whole genome shotgun (WGS) entry which is preliminary data.</text>
</comment>
<dbReference type="InterPro" id="IPR049492">
    <property type="entry name" value="BD-FAE-like_dom"/>
</dbReference>
<evidence type="ECO:0000313" key="7">
    <source>
        <dbReference type="Proteomes" id="UP001589607"/>
    </source>
</evidence>
<keyword evidence="2" id="KW-0378">Hydrolase</keyword>
<keyword evidence="7" id="KW-1185">Reference proteome</keyword>
<dbReference type="InterPro" id="IPR050300">
    <property type="entry name" value="GDXG_lipolytic_enzyme"/>
</dbReference>
<name>A0ABV5GNU0_9FLAO</name>
<protein>
    <submittedName>
        <fullName evidence="6">T9SS type A sorting domain-containing protein</fullName>
    </submittedName>
</protein>
<dbReference type="NCBIfam" id="TIGR04183">
    <property type="entry name" value="Por_Secre_tail"/>
    <property type="match status" value="1"/>
</dbReference>
<evidence type="ECO:0000256" key="2">
    <source>
        <dbReference type="ARBA" id="ARBA00022801"/>
    </source>
</evidence>
<dbReference type="Proteomes" id="UP001589607">
    <property type="component" value="Unassembled WGS sequence"/>
</dbReference>
<dbReference type="PANTHER" id="PTHR48081">
    <property type="entry name" value="AB HYDROLASE SUPERFAMILY PROTEIN C4A8.06C"/>
    <property type="match status" value="1"/>
</dbReference>
<evidence type="ECO:0000256" key="1">
    <source>
        <dbReference type="ARBA" id="ARBA00022729"/>
    </source>
</evidence>
<sequence>MKILKIKKHLLKCLLITLSISTYSQQLPNRYIENITQNVQITKNIIFSTNIPTVRTTNLFGNHIANEDSFGKKKVTLKMDIYRPSGDTLTKRPVIIFAFGGAFINGKKSNKGMVKLCEEFARRGFVTASIEYRLGMNITDQELSRRAVYRALQDGRSAVRFFRKNAATYGIDPDQVYISGQSSGAILSLHSVYLDKESDRPASTRDYFGRPDLGGIESIGDNKTYNNGSVVNGKANGVMAFAGALGEIDYIENANDVKAIYFHSTDDNIILYDSGEPFKNFNWIPGFNLPTLYGSKPLSIRSSNVNLTNALYTYSNRGHAVHLDGNSIYPDITPKGSQYFYDNFLKPNNVTISGNNLGCSNCIETYSVPNNSFYYDWEVIGGSIINQSPYSNNVTIQWNSTSTKQITVTNYSRQLARGNVTSLVINNQLKNFVQPVVTISPNPFKENLNIELNEAFNGEIRIAIFNINGEEVLNTHSTKNNPTIIETINTSNLISGFYFIKIIDEKNSVVKKLIKQ</sequence>
<feature type="domain" description="Secretion system C-terminal sorting" evidence="4">
    <location>
        <begin position="439"/>
        <end position="514"/>
    </location>
</feature>
<dbReference type="Pfam" id="PF18962">
    <property type="entry name" value="Por_Secre_tail"/>
    <property type="match status" value="1"/>
</dbReference>
<evidence type="ECO:0000256" key="3">
    <source>
        <dbReference type="SAM" id="SignalP"/>
    </source>
</evidence>
<dbReference type="RefSeq" id="WP_264554465.1">
    <property type="nucleotide sequence ID" value="NZ_CBCSGE010000017.1"/>
</dbReference>
<organism evidence="6 7">
    <name type="scientific">Flavobacterium jumunjinense</name>
    <dbReference type="NCBI Taxonomy" id="998845"/>
    <lineage>
        <taxon>Bacteria</taxon>
        <taxon>Pseudomonadati</taxon>
        <taxon>Bacteroidota</taxon>
        <taxon>Flavobacteriia</taxon>
        <taxon>Flavobacteriales</taxon>
        <taxon>Flavobacteriaceae</taxon>
        <taxon>Flavobacterium</taxon>
    </lineage>
</organism>
<evidence type="ECO:0000313" key="6">
    <source>
        <dbReference type="EMBL" id="MFB9097031.1"/>
    </source>
</evidence>
<dbReference type="Gene3D" id="3.40.50.1820">
    <property type="entry name" value="alpha/beta hydrolase"/>
    <property type="match status" value="1"/>
</dbReference>
<keyword evidence="1 3" id="KW-0732">Signal</keyword>
<dbReference type="EMBL" id="JBHMEY010000031">
    <property type="protein sequence ID" value="MFB9097031.1"/>
    <property type="molecule type" value="Genomic_DNA"/>
</dbReference>
<reference evidence="6 7" key="1">
    <citation type="submission" date="2024-09" db="EMBL/GenBank/DDBJ databases">
        <authorList>
            <person name="Sun Q."/>
            <person name="Mori K."/>
        </authorList>
    </citation>
    <scope>NUCLEOTIDE SEQUENCE [LARGE SCALE GENOMIC DNA]</scope>
    <source>
        <strain evidence="6 7">CECT 7955</strain>
    </source>
</reference>
<dbReference type="Pfam" id="PF20434">
    <property type="entry name" value="BD-FAE"/>
    <property type="match status" value="1"/>
</dbReference>
<dbReference type="SUPFAM" id="SSF53474">
    <property type="entry name" value="alpha/beta-Hydrolases"/>
    <property type="match status" value="1"/>
</dbReference>
<proteinExistence type="predicted"/>
<dbReference type="InterPro" id="IPR029058">
    <property type="entry name" value="AB_hydrolase_fold"/>
</dbReference>
<accession>A0ABV5GNU0</accession>
<evidence type="ECO:0000259" key="5">
    <source>
        <dbReference type="Pfam" id="PF20434"/>
    </source>
</evidence>